<evidence type="ECO:0000256" key="9">
    <source>
        <dbReference type="PIRSR" id="PIRSR600888-3"/>
    </source>
</evidence>
<protein>
    <recommendedName>
        <fullName evidence="4">dTDP-4-dehydrorhamnose 3,5-epimerase</fullName>
        <ecNumber evidence="3">5.1.3.13</ecNumber>
    </recommendedName>
    <alternativeName>
        <fullName evidence="6">Thymidine diphospho-4-keto-rhamnose 3,5-epimerase</fullName>
    </alternativeName>
    <alternativeName>
        <fullName evidence="5">dTDP-4-keto-6-deoxyglucose 3,5-epimerase</fullName>
    </alternativeName>
    <alternativeName>
        <fullName evidence="7">dTDP-6-deoxy-D-xylo-4-hexulose 3,5-epimerase</fullName>
    </alternativeName>
</protein>
<dbReference type="InterPro" id="IPR011051">
    <property type="entry name" value="RmlC_Cupin_sf"/>
</dbReference>
<dbReference type="GO" id="GO:0008830">
    <property type="term" value="F:dTDP-4-dehydrorhamnose 3,5-epimerase activity"/>
    <property type="evidence" value="ECO:0007669"/>
    <property type="project" value="UniProtKB-EC"/>
</dbReference>
<evidence type="ECO:0000256" key="5">
    <source>
        <dbReference type="ARBA" id="ARBA00029758"/>
    </source>
</evidence>
<evidence type="ECO:0000313" key="11">
    <source>
        <dbReference type="Proteomes" id="UP000254764"/>
    </source>
</evidence>
<keyword evidence="11" id="KW-1185">Reference proteome</keyword>
<dbReference type="CDD" id="cd00438">
    <property type="entry name" value="cupin_RmlC"/>
    <property type="match status" value="1"/>
</dbReference>
<dbReference type="InterPro" id="IPR014710">
    <property type="entry name" value="RmlC-like_jellyroll"/>
</dbReference>
<evidence type="ECO:0000256" key="2">
    <source>
        <dbReference type="ARBA" id="ARBA00001997"/>
    </source>
</evidence>
<dbReference type="Pfam" id="PF00908">
    <property type="entry name" value="dTDP_sugar_isom"/>
    <property type="match status" value="1"/>
</dbReference>
<gene>
    <name evidence="10" type="ORF">RHIZ70_1145</name>
</gene>
<evidence type="ECO:0000256" key="1">
    <source>
        <dbReference type="ARBA" id="ARBA00001298"/>
    </source>
</evidence>
<evidence type="ECO:0000256" key="3">
    <source>
        <dbReference type="ARBA" id="ARBA00012098"/>
    </source>
</evidence>
<feature type="site" description="Participates in a stacking interaction with the thymidine ring of dTDP-4-oxo-6-deoxyglucose" evidence="9">
    <location>
        <position position="142"/>
    </location>
</feature>
<sequence length="187" mass="20361">MTARFDVETTPIEGLLILKRRRIADERGHISRLFCGEELAEIGWRGPVAQVNESVSHFAGTVRGMHFQTPPFGEFKLVTCLAGRILDVAVDLRHGSPTFLEHVAVELSADNACSFLIPKGFAHGFQALSDDVRMIYAHSAPYRAEAEGGLSPTDPRLAIAWPLPVAHLSPRDAGHPPLGTDYRGLAA</sequence>
<dbReference type="OrthoDB" id="9800680at2"/>
<dbReference type="GO" id="GO:0019305">
    <property type="term" value="P:dTDP-rhamnose biosynthetic process"/>
    <property type="evidence" value="ECO:0007669"/>
    <property type="project" value="TreeGrafter"/>
</dbReference>
<dbReference type="Proteomes" id="UP000254764">
    <property type="component" value="Unassembled WGS sequence"/>
</dbReference>
<organism evidence="10 11">
    <name type="scientific">Ciceribacter selenitireducens ATCC BAA-1503</name>
    <dbReference type="NCBI Taxonomy" id="1336235"/>
    <lineage>
        <taxon>Bacteria</taxon>
        <taxon>Pseudomonadati</taxon>
        <taxon>Pseudomonadota</taxon>
        <taxon>Alphaproteobacteria</taxon>
        <taxon>Hyphomicrobiales</taxon>
        <taxon>Rhizobiaceae</taxon>
        <taxon>Ciceribacter</taxon>
    </lineage>
</organism>
<evidence type="ECO:0000256" key="8">
    <source>
        <dbReference type="PIRSR" id="PIRSR600888-1"/>
    </source>
</evidence>
<feature type="active site" description="Proton donor" evidence="8">
    <location>
        <position position="136"/>
    </location>
</feature>
<feature type="active site" description="Proton acceptor" evidence="8">
    <location>
        <position position="66"/>
    </location>
</feature>
<dbReference type="SUPFAM" id="SSF51182">
    <property type="entry name" value="RmlC-like cupins"/>
    <property type="match status" value="1"/>
</dbReference>
<evidence type="ECO:0000256" key="4">
    <source>
        <dbReference type="ARBA" id="ARBA00019595"/>
    </source>
</evidence>
<evidence type="ECO:0000313" key="10">
    <source>
        <dbReference type="EMBL" id="SSC65437.1"/>
    </source>
</evidence>
<name>A0A376ACQ7_9HYPH</name>
<dbReference type="EMBL" id="UEYP01000001">
    <property type="protein sequence ID" value="SSC65437.1"/>
    <property type="molecule type" value="Genomic_DNA"/>
</dbReference>
<reference evidence="11" key="1">
    <citation type="submission" date="2018-07" db="EMBL/GenBank/DDBJ databases">
        <authorList>
            <person name="Peiro R."/>
            <person name="Begona"/>
            <person name="Cbmso G."/>
            <person name="Lopez M."/>
            <person name="Gonzalez S."/>
        </authorList>
    </citation>
    <scope>NUCLEOTIDE SEQUENCE [LARGE SCALE GENOMIC DNA]</scope>
</reference>
<evidence type="ECO:0000256" key="6">
    <source>
        <dbReference type="ARBA" id="ARBA00031424"/>
    </source>
</evidence>
<accession>A0A376ACQ7</accession>
<dbReference type="Gene3D" id="2.60.120.10">
    <property type="entry name" value="Jelly Rolls"/>
    <property type="match status" value="1"/>
</dbReference>
<dbReference type="AlphaFoldDB" id="A0A376ACQ7"/>
<dbReference type="GO" id="GO:0000271">
    <property type="term" value="P:polysaccharide biosynthetic process"/>
    <property type="evidence" value="ECO:0007669"/>
    <property type="project" value="TreeGrafter"/>
</dbReference>
<dbReference type="PANTHER" id="PTHR21047:SF2">
    <property type="entry name" value="THYMIDINE DIPHOSPHO-4-KETO-RHAMNOSE 3,5-EPIMERASE"/>
    <property type="match status" value="1"/>
</dbReference>
<dbReference type="STRING" id="1336235.GCA_000518785_01762"/>
<dbReference type="RefSeq" id="WP_115668503.1">
    <property type="nucleotide sequence ID" value="NZ_UEYP01000001.1"/>
</dbReference>
<dbReference type="GO" id="GO:0005829">
    <property type="term" value="C:cytosol"/>
    <property type="evidence" value="ECO:0007669"/>
    <property type="project" value="TreeGrafter"/>
</dbReference>
<dbReference type="InterPro" id="IPR000888">
    <property type="entry name" value="RmlC-like"/>
</dbReference>
<dbReference type="EC" id="5.1.3.13" evidence="3"/>
<dbReference type="PANTHER" id="PTHR21047">
    <property type="entry name" value="DTDP-6-DEOXY-D-GLUCOSE-3,5 EPIMERASE"/>
    <property type="match status" value="1"/>
</dbReference>
<comment type="function">
    <text evidence="2">Catalyzes the epimerization of the C3' and C5'positions of dTDP-6-deoxy-D-xylo-4-hexulose, forming dTDP-6-deoxy-L-lyxo-4-hexulose.</text>
</comment>
<evidence type="ECO:0000256" key="7">
    <source>
        <dbReference type="ARBA" id="ARBA00033311"/>
    </source>
</evidence>
<comment type="catalytic activity">
    <reaction evidence="1">
        <text>dTDP-4-dehydro-6-deoxy-alpha-D-glucose = dTDP-4-dehydro-beta-L-rhamnose</text>
        <dbReference type="Rhea" id="RHEA:16969"/>
        <dbReference type="ChEBI" id="CHEBI:57649"/>
        <dbReference type="ChEBI" id="CHEBI:62830"/>
        <dbReference type="EC" id="5.1.3.13"/>
    </reaction>
</comment>
<proteinExistence type="predicted"/>